<dbReference type="RefSeq" id="WP_073231266.1">
    <property type="nucleotide sequence ID" value="NZ_FQUQ01000002.1"/>
</dbReference>
<evidence type="ECO:0000313" key="3">
    <source>
        <dbReference type="Proteomes" id="UP000184287"/>
    </source>
</evidence>
<name>A0A1M5B5K4_9SPHI</name>
<dbReference type="GO" id="GO:0008168">
    <property type="term" value="F:methyltransferase activity"/>
    <property type="evidence" value="ECO:0007669"/>
    <property type="project" value="UniProtKB-KW"/>
</dbReference>
<keyword evidence="2" id="KW-0489">Methyltransferase</keyword>
<dbReference type="InterPro" id="IPR041698">
    <property type="entry name" value="Methyltransf_25"/>
</dbReference>
<sequence length="213" mass="24381">MTNNYDHIANYYDRLSRMVFFKSQVNAQIDQLKYIPKNSRVLIVGGGTGWILEELAKVQPAGLHIVYVEISANMIALSRNRNPGTNRVDFINQGIENFSSSISFDVMLTPFLFDNFSAQRAGTVFNQLDLLLKENGLWLFVDFSLNEQKGRWWKSAFLKVMYVFFKLIGIVEASELINMDSYFKNAAYQEIAGKGYYGGFIQGFVYRKGNKIS</sequence>
<accession>A0A1M5B5K4</accession>
<dbReference type="GO" id="GO:0032259">
    <property type="term" value="P:methylation"/>
    <property type="evidence" value="ECO:0007669"/>
    <property type="project" value="UniProtKB-KW"/>
</dbReference>
<dbReference type="SUPFAM" id="SSF53335">
    <property type="entry name" value="S-adenosyl-L-methionine-dependent methyltransferases"/>
    <property type="match status" value="1"/>
</dbReference>
<keyword evidence="3" id="KW-1185">Reference proteome</keyword>
<evidence type="ECO:0000313" key="2">
    <source>
        <dbReference type="EMBL" id="SHF37759.1"/>
    </source>
</evidence>
<dbReference type="PROSITE" id="PS01330">
    <property type="entry name" value="PABS_1"/>
    <property type="match status" value="1"/>
</dbReference>
<dbReference type="Proteomes" id="UP000184287">
    <property type="component" value="Unassembled WGS sequence"/>
</dbReference>
<dbReference type="InterPro" id="IPR030373">
    <property type="entry name" value="PABS_CS"/>
</dbReference>
<reference evidence="3" key="1">
    <citation type="submission" date="2016-11" db="EMBL/GenBank/DDBJ databases">
        <authorList>
            <person name="Varghese N."/>
            <person name="Submissions S."/>
        </authorList>
    </citation>
    <scope>NUCLEOTIDE SEQUENCE [LARGE SCALE GENOMIC DNA]</scope>
    <source>
        <strain evidence="3">DSM 16990</strain>
    </source>
</reference>
<dbReference type="Pfam" id="PF13649">
    <property type="entry name" value="Methyltransf_25"/>
    <property type="match status" value="1"/>
</dbReference>
<dbReference type="OrthoDB" id="836632at2"/>
<dbReference type="InterPro" id="IPR029063">
    <property type="entry name" value="SAM-dependent_MTases_sf"/>
</dbReference>
<protein>
    <submittedName>
        <fullName evidence="2">Methyltransferase domain-containing protein</fullName>
    </submittedName>
</protein>
<gene>
    <name evidence="2" type="ORF">SAMN04488522_1021034</name>
</gene>
<feature type="domain" description="Methyltransferase" evidence="1">
    <location>
        <begin position="41"/>
        <end position="136"/>
    </location>
</feature>
<proteinExistence type="predicted"/>
<organism evidence="2 3">
    <name type="scientific">Pedobacter caeni</name>
    <dbReference type="NCBI Taxonomy" id="288992"/>
    <lineage>
        <taxon>Bacteria</taxon>
        <taxon>Pseudomonadati</taxon>
        <taxon>Bacteroidota</taxon>
        <taxon>Sphingobacteriia</taxon>
        <taxon>Sphingobacteriales</taxon>
        <taxon>Sphingobacteriaceae</taxon>
        <taxon>Pedobacter</taxon>
    </lineage>
</organism>
<dbReference type="STRING" id="288992.SAMN04488522_1021034"/>
<dbReference type="EMBL" id="FQUQ01000002">
    <property type="protein sequence ID" value="SHF37759.1"/>
    <property type="molecule type" value="Genomic_DNA"/>
</dbReference>
<dbReference type="CDD" id="cd02440">
    <property type="entry name" value="AdoMet_MTases"/>
    <property type="match status" value="1"/>
</dbReference>
<dbReference type="Gene3D" id="3.40.50.150">
    <property type="entry name" value="Vaccinia Virus protein VP39"/>
    <property type="match status" value="1"/>
</dbReference>
<dbReference type="AlphaFoldDB" id="A0A1M5B5K4"/>
<keyword evidence="2" id="KW-0808">Transferase</keyword>
<evidence type="ECO:0000259" key="1">
    <source>
        <dbReference type="Pfam" id="PF13649"/>
    </source>
</evidence>